<evidence type="ECO:0000256" key="6">
    <source>
        <dbReference type="ARBA" id="ARBA00023015"/>
    </source>
</evidence>
<dbReference type="Pfam" id="PF00072">
    <property type="entry name" value="Response_reg"/>
    <property type="match status" value="1"/>
</dbReference>
<dbReference type="PROSITE" id="PS01124">
    <property type="entry name" value="HTH_ARAC_FAMILY_2"/>
    <property type="match status" value="1"/>
</dbReference>
<dbReference type="Pfam" id="PF17853">
    <property type="entry name" value="GGDEF_2"/>
    <property type="match status" value="1"/>
</dbReference>
<keyword evidence="6" id="KW-0805">Transcription regulation</keyword>
<gene>
    <name evidence="14" type="ORF">HMPREF9470_04589</name>
</gene>
<dbReference type="EMBL" id="ADLK01000032">
    <property type="protein sequence ID" value="KMW16151.1"/>
    <property type="molecule type" value="Genomic_DNA"/>
</dbReference>
<dbReference type="RefSeq" id="WP_045093144.1">
    <property type="nucleotide sequence ID" value="NZ_KQ235882.1"/>
</dbReference>
<dbReference type="SUPFAM" id="SSF52172">
    <property type="entry name" value="CheY-like"/>
    <property type="match status" value="1"/>
</dbReference>
<dbReference type="InterPro" id="IPR020449">
    <property type="entry name" value="Tscrpt_reg_AraC-type_HTH"/>
</dbReference>
<dbReference type="InterPro" id="IPR051552">
    <property type="entry name" value="HptR"/>
</dbReference>
<evidence type="ECO:0000313" key="14">
    <source>
        <dbReference type="EMBL" id="KMW16151.1"/>
    </source>
</evidence>
<dbReference type="Pfam" id="PF12833">
    <property type="entry name" value="HTH_18"/>
    <property type="match status" value="1"/>
</dbReference>
<sequence>MIKIFLVEDEVVMRNGIKNNIPWEKEGLLFAGEASDGELAYPLIKKVQPDILITDIRMPFMDGLELSELVKKEFPRIKIIILSGYNEFDYAKQAIHIGVTDYLLKPITASKLLEAVKKVAEVIEREREEENMLERYRLEMAENTVLDRQRLFKDLVTSRIGFKEALERGEQLGMELSASFYQLMLFKLIPSGPSSVWSDRVLSCQEAIEERMEGRQHILVFDRGEEGWAFILTGESEQEVERRTRDCAAGLGDLVRTYKDIQFFGSIGGCVNRLGDLQQSYGQAGRAFASRFFSEMNQVVSYSEMEQVYSAAGEAIDIHSVDGSKVNRRTLEHFLKQGTVEEAVSFVEEYFQNIGEKNYHSFMFRQYIIMDCYLCARTFLEELGMDMKNLPREVTDMEGTLKESHSMETLKERLVSLFKETMSLRDGQTASKYSQVLEEAMAFIRENYAKEEISLNTVASRVNISPSYFSSIFSQEMGVTFVEYLTSVRMERAKELLMCSNMKTSEIGYEVGYKDSHYFGYLFKKTVGCTPKEYRAGSRERS</sequence>
<evidence type="ECO:0000256" key="4">
    <source>
        <dbReference type="ARBA" id="ARBA00022553"/>
    </source>
</evidence>
<dbReference type="InterPro" id="IPR018060">
    <property type="entry name" value="HTH_AraC"/>
</dbReference>
<dbReference type="GO" id="GO:0000160">
    <property type="term" value="P:phosphorelay signal transduction system"/>
    <property type="evidence" value="ECO:0007669"/>
    <property type="project" value="UniProtKB-KW"/>
</dbReference>
<dbReference type="InterPro" id="IPR041522">
    <property type="entry name" value="CdaR_GGDEF"/>
</dbReference>
<reference evidence="14 15" key="1">
    <citation type="submission" date="2011-04" db="EMBL/GenBank/DDBJ databases">
        <title>The Genome Sequence of Clostridium citroniae WAL-19142.</title>
        <authorList>
            <consortium name="The Broad Institute Genome Sequencing Platform"/>
            <person name="Earl A."/>
            <person name="Ward D."/>
            <person name="Feldgarden M."/>
            <person name="Gevers D."/>
            <person name="Warren Y.A."/>
            <person name="Tyrrell K.L."/>
            <person name="Citron D.M."/>
            <person name="Goldstein E.J."/>
            <person name="Daigneault M."/>
            <person name="Allen-Vercoe E."/>
            <person name="Young S.K."/>
            <person name="Zeng Q."/>
            <person name="Gargeya S."/>
            <person name="Fitzgerald M."/>
            <person name="Haas B."/>
            <person name="Abouelleil A."/>
            <person name="Alvarado L."/>
            <person name="Arachchi H.M."/>
            <person name="Berlin A."/>
            <person name="Brown A."/>
            <person name="Chapman S.B."/>
            <person name="Chen Z."/>
            <person name="Dunbar C."/>
            <person name="Freedman E."/>
            <person name="Gearin G."/>
            <person name="Gellesch M."/>
            <person name="Goldberg J."/>
            <person name="Griggs A."/>
            <person name="Gujja S."/>
            <person name="Heilman E.R."/>
            <person name="Heiman D."/>
            <person name="Howarth C."/>
            <person name="Larson L."/>
            <person name="Lui A."/>
            <person name="MacDonald P.J."/>
            <person name="Mehta T."/>
            <person name="Montmayeur A."/>
            <person name="Murphy C."/>
            <person name="Neiman D."/>
            <person name="Pearson M."/>
            <person name="Priest M."/>
            <person name="Roberts A."/>
            <person name="Saif S."/>
            <person name="Shea T."/>
            <person name="Shenoy N."/>
            <person name="Sisk P."/>
            <person name="Stolte C."/>
            <person name="Sykes S."/>
            <person name="White J."/>
            <person name="Yandava C."/>
            <person name="Wortman J."/>
            <person name="Nusbaum C."/>
            <person name="Birren B."/>
        </authorList>
    </citation>
    <scope>NUCLEOTIDE SEQUENCE [LARGE SCALE GENOMIC DNA]</scope>
    <source>
        <strain evidence="14 15">WAL-19142</strain>
    </source>
</reference>
<dbReference type="PANTHER" id="PTHR42713">
    <property type="entry name" value="HISTIDINE KINASE-RELATED"/>
    <property type="match status" value="1"/>
</dbReference>
<comment type="caution">
    <text evidence="14">The sequence shown here is derived from an EMBL/GenBank/DDBJ whole genome shotgun (WGS) entry which is preliminary data.</text>
</comment>
<evidence type="ECO:0000256" key="10">
    <source>
        <dbReference type="PROSITE-ProRule" id="PRU00169"/>
    </source>
</evidence>
<keyword evidence="7" id="KW-0238">DNA-binding</keyword>
<keyword evidence="8" id="KW-0804">Transcription</keyword>
<dbReference type="Gene3D" id="3.40.50.2300">
    <property type="match status" value="1"/>
</dbReference>
<dbReference type="PROSITE" id="PS50110">
    <property type="entry name" value="RESPONSE_REGULATORY"/>
    <property type="match status" value="1"/>
</dbReference>
<feature type="domain" description="Response regulatory" evidence="13">
    <location>
        <begin position="3"/>
        <end position="120"/>
    </location>
</feature>
<dbReference type="InterPro" id="IPR009057">
    <property type="entry name" value="Homeodomain-like_sf"/>
</dbReference>
<accession>A0A0J9BVG6</accession>
<dbReference type="CDD" id="cd17536">
    <property type="entry name" value="REC_YesN-like"/>
    <property type="match status" value="1"/>
</dbReference>
<dbReference type="PRINTS" id="PR00032">
    <property type="entry name" value="HTHARAC"/>
</dbReference>
<dbReference type="GO" id="GO:0003700">
    <property type="term" value="F:DNA-binding transcription factor activity"/>
    <property type="evidence" value="ECO:0007669"/>
    <property type="project" value="InterPro"/>
</dbReference>
<evidence type="ECO:0000256" key="2">
    <source>
        <dbReference type="ARBA" id="ARBA00018672"/>
    </source>
</evidence>
<dbReference type="SMART" id="SM00342">
    <property type="entry name" value="HTH_ARAC"/>
    <property type="match status" value="1"/>
</dbReference>
<dbReference type="AlphaFoldDB" id="A0A0J9BVG6"/>
<dbReference type="SMART" id="SM00448">
    <property type="entry name" value="REC"/>
    <property type="match status" value="1"/>
</dbReference>
<dbReference type="InterPro" id="IPR011006">
    <property type="entry name" value="CheY-like_superfamily"/>
</dbReference>
<evidence type="ECO:0000256" key="8">
    <source>
        <dbReference type="ARBA" id="ARBA00023163"/>
    </source>
</evidence>
<keyword evidence="5" id="KW-0902">Two-component regulatory system</keyword>
<dbReference type="PATRIC" id="fig|742734.4.peg.4919"/>
<comment type="function">
    <text evidence="9">May play the central regulatory role in sporulation. It may be an element of the effector pathway responsible for the activation of sporulation genes in response to nutritional stress. Spo0A may act in concert with spo0H (a sigma factor) to control the expression of some genes that are critical to the sporulation process.</text>
</comment>
<evidence type="ECO:0000256" key="7">
    <source>
        <dbReference type="ARBA" id="ARBA00023125"/>
    </source>
</evidence>
<feature type="domain" description="HTH araC/xylS-type" evidence="12">
    <location>
        <begin position="438"/>
        <end position="537"/>
    </location>
</feature>
<feature type="coiled-coil region" evidence="11">
    <location>
        <begin position="109"/>
        <end position="139"/>
    </location>
</feature>
<proteinExistence type="predicted"/>
<name>A0A0J9BVG6_9FIRM</name>
<protein>
    <recommendedName>
        <fullName evidence="2">Stage 0 sporulation protein A homolog</fullName>
    </recommendedName>
</protein>
<dbReference type="PANTHER" id="PTHR42713:SF3">
    <property type="entry name" value="TRANSCRIPTIONAL REGULATORY PROTEIN HPTR"/>
    <property type="match status" value="1"/>
</dbReference>
<comment type="subcellular location">
    <subcellularLocation>
        <location evidence="1">Cytoplasm</location>
    </subcellularLocation>
</comment>
<keyword evidence="11" id="KW-0175">Coiled coil</keyword>
<evidence type="ECO:0000313" key="15">
    <source>
        <dbReference type="Proteomes" id="UP000037392"/>
    </source>
</evidence>
<keyword evidence="3" id="KW-0963">Cytoplasm</keyword>
<evidence type="ECO:0000256" key="1">
    <source>
        <dbReference type="ARBA" id="ARBA00004496"/>
    </source>
</evidence>
<organism evidence="14 15">
    <name type="scientific">[Clostridium] citroniae WAL-19142</name>
    <dbReference type="NCBI Taxonomy" id="742734"/>
    <lineage>
        <taxon>Bacteria</taxon>
        <taxon>Bacillati</taxon>
        <taxon>Bacillota</taxon>
        <taxon>Clostridia</taxon>
        <taxon>Lachnospirales</taxon>
        <taxon>Lachnospiraceae</taxon>
        <taxon>Enterocloster</taxon>
    </lineage>
</organism>
<feature type="modified residue" description="4-aspartylphosphate" evidence="10">
    <location>
        <position position="55"/>
    </location>
</feature>
<dbReference type="GeneID" id="93163937"/>
<evidence type="ECO:0000256" key="3">
    <source>
        <dbReference type="ARBA" id="ARBA00022490"/>
    </source>
</evidence>
<dbReference type="GO" id="GO:0043565">
    <property type="term" value="F:sequence-specific DNA binding"/>
    <property type="evidence" value="ECO:0007669"/>
    <property type="project" value="InterPro"/>
</dbReference>
<evidence type="ECO:0000259" key="13">
    <source>
        <dbReference type="PROSITE" id="PS50110"/>
    </source>
</evidence>
<dbReference type="SUPFAM" id="SSF46689">
    <property type="entry name" value="Homeodomain-like"/>
    <property type="match status" value="2"/>
</dbReference>
<keyword evidence="4 10" id="KW-0597">Phosphoprotein</keyword>
<evidence type="ECO:0000256" key="11">
    <source>
        <dbReference type="SAM" id="Coils"/>
    </source>
</evidence>
<dbReference type="Proteomes" id="UP000037392">
    <property type="component" value="Unassembled WGS sequence"/>
</dbReference>
<dbReference type="OrthoDB" id="9794370at2"/>
<dbReference type="Gene3D" id="1.10.10.60">
    <property type="entry name" value="Homeodomain-like"/>
    <property type="match status" value="2"/>
</dbReference>
<dbReference type="InterPro" id="IPR001789">
    <property type="entry name" value="Sig_transdc_resp-reg_receiver"/>
</dbReference>
<dbReference type="GO" id="GO:0005737">
    <property type="term" value="C:cytoplasm"/>
    <property type="evidence" value="ECO:0007669"/>
    <property type="project" value="UniProtKB-SubCell"/>
</dbReference>
<evidence type="ECO:0000259" key="12">
    <source>
        <dbReference type="PROSITE" id="PS01124"/>
    </source>
</evidence>
<evidence type="ECO:0000256" key="5">
    <source>
        <dbReference type="ARBA" id="ARBA00023012"/>
    </source>
</evidence>
<evidence type="ECO:0000256" key="9">
    <source>
        <dbReference type="ARBA" id="ARBA00024867"/>
    </source>
</evidence>